<dbReference type="OrthoDB" id="289038at2759"/>
<evidence type="ECO:0000256" key="1">
    <source>
        <dbReference type="SAM" id="MobiDB-lite"/>
    </source>
</evidence>
<dbReference type="AlphaFoldDB" id="A0A2G8LKV1"/>
<keyword evidence="2" id="KW-0378">Hydrolase</keyword>
<accession>A0A2G8LKV1</accession>
<feature type="compositionally biased region" description="Low complexity" evidence="1">
    <location>
        <begin position="132"/>
        <end position="141"/>
    </location>
</feature>
<dbReference type="Proteomes" id="UP000230750">
    <property type="component" value="Unassembled WGS sequence"/>
</dbReference>
<evidence type="ECO:0000313" key="2">
    <source>
        <dbReference type="EMBL" id="PIK60874.1"/>
    </source>
</evidence>
<dbReference type="GO" id="GO:0016787">
    <property type="term" value="F:hydrolase activity"/>
    <property type="evidence" value="ECO:0007669"/>
    <property type="project" value="UniProtKB-KW"/>
</dbReference>
<feature type="region of interest" description="Disordered" evidence="1">
    <location>
        <begin position="132"/>
        <end position="161"/>
    </location>
</feature>
<feature type="compositionally biased region" description="Basic and acidic residues" evidence="1">
    <location>
        <begin position="142"/>
        <end position="154"/>
    </location>
</feature>
<comment type="caution">
    <text evidence="2">The sequence shown here is derived from an EMBL/GenBank/DDBJ whole genome shotgun (WGS) entry which is preliminary data.</text>
</comment>
<proteinExistence type="predicted"/>
<name>A0A2G8LKV1_STIJA</name>
<dbReference type="EMBL" id="MRZV01000045">
    <property type="protein sequence ID" value="PIK60874.1"/>
    <property type="molecule type" value="Genomic_DNA"/>
</dbReference>
<keyword evidence="3" id="KW-1185">Reference proteome</keyword>
<organism evidence="2 3">
    <name type="scientific">Stichopus japonicus</name>
    <name type="common">Sea cucumber</name>
    <dbReference type="NCBI Taxonomy" id="307972"/>
    <lineage>
        <taxon>Eukaryota</taxon>
        <taxon>Metazoa</taxon>
        <taxon>Echinodermata</taxon>
        <taxon>Eleutherozoa</taxon>
        <taxon>Echinozoa</taxon>
        <taxon>Holothuroidea</taxon>
        <taxon>Aspidochirotacea</taxon>
        <taxon>Aspidochirotida</taxon>
        <taxon>Stichopodidae</taxon>
        <taxon>Apostichopus</taxon>
    </lineage>
</organism>
<evidence type="ECO:0000313" key="3">
    <source>
        <dbReference type="Proteomes" id="UP000230750"/>
    </source>
</evidence>
<reference evidence="2 3" key="1">
    <citation type="journal article" date="2017" name="PLoS Biol.">
        <title>The sea cucumber genome provides insights into morphological evolution and visceral regeneration.</title>
        <authorList>
            <person name="Zhang X."/>
            <person name="Sun L."/>
            <person name="Yuan J."/>
            <person name="Sun Y."/>
            <person name="Gao Y."/>
            <person name="Zhang L."/>
            <person name="Li S."/>
            <person name="Dai H."/>
            <person name="Hamel J.F."/>
            <person name="Liu C."/>
            <person name="Yu Y."/>
            <person name="Liu S."/>
            <person name="Lin W."/>
            <person name="Guo K."/>
            <person name="Jin S."/>
            <person name="Xu P."/>
            <person name="Storey K.B."/>
            <person name="Huan P."/>
            <person name="Zhang T."/>
            <person name="Zhou Y."/>
            <person name="Zhang J."/>
            <person name="Lin C."/>
            <person name="Li X."/>
            <person name="Xing L."/>
            <person name="Huo D."/>
            <person name="Sun M."/>
            <person name="Wang L."/>
            <person name="Mercier A."/>
            <person name="Li F."/>
            <person name="Yang H."/>
            <person name="Xiang J."/>
        </authorList>
    </citation>
    <scope>NUCLEOTIDE SEQUENCE [LARGE SCALE GENOMIC DNA]</scope>
    <source>
        <strain evidence="2">Shaxun</strain>
        <tissue evidence="2">Muscle</tissue>
    </source>
</reference>
<protein>
    <submittedName>
        <fullName evidence="2">Putative ubiquitin carboxyl-terminal hydrolase 24 isoform X1</fullName>
    </submittedName>
</protein>
<sequence>MPQEDPDQEDNKATLEGLFVTSSSGMSPSGYSINLEVLSSRLMPSIHDDAVTQSSAQSFREIFLSAGGLSLVTSVLQKDTIPHDVDLETRRGCYSIALQLARFLLCGQTTTALMESDLSGNDSVFDGSLDSSLNLSSSYSSPEKDQHRREDVKRGSQRGHG</sequence>
<gene>
    <name evidence="2" type="ORF">BSL78_02190</name>
</gene>
<dbReference type="STRING" id="307972.A0A2G8LKV1"/>